<comment type="similarity">
    <text evidence="2">Belongs to the protein kinase superfamily. CAMK Ser/Thr protein kinase family. NIM1 subfamily.</text>
</comment>
<comment type="catalytic activity">
    <reaction evidence="10">
        <text>L-threonyl-[protein] + ATP = O-phospho-L-threonyl-[protein] + ADP + H(+)</text>
        <dbReference type="Rhea" id="RHEA:46608"/>
        <dbReference type="Rhea" id="RHEA-COMP:11060"/>
        <dbReference type="Rhea" id="RHEA-COMP:11605"/>
        <dbReference type="ChEBI" id="CHEBI:15378"/>
        <dbReference type="ChEBI" id="CHEBI:30013"/>
        <dbReference type="ChEBI" id="CHEBI:30616"/>
        <dbReference type="ChEBI" id="CHEBI:61977"/>
        <dbReference type="ChEBI" id="CHEBI:456216"/>
        <dbReference type="EC" id="2.7.11.1"/>
    </reaction>
</comment>
<dbReference type="HOGENOM" id="CLU_258153_0_0_1"/>
<feature type="compositionally biased region" description="Basic and acidic residues" evidence="13">
    <location>
        <begin position="1160"/>
        <end position="1183"/>
    </location>
</feature>
<comment type="subcellular location">
    <subcellularLocation>
        <location evidence="1">Bud neck</location>
    </subcellularLocation>
</comment>
<dbReference type="PROSITE" id="PS00107">
    <property type="entry name" value="PROTEIN_KINASE_ATP"/>
    <property type="match status" value="1"/>
</dbReference>
<dbReference type="GO" id="GO:0106310">
    <property type="term" value="F:protein serine kinase activity"/>
    <property type="evidence" value="ECO:0007669"/>
    <property type="project" value="RHEA"/>
</dbReference>
<dbReference type="GO" id="GO:0032161">
    <property type="term" value="C:cleavage apparatus septin structure"/>
    <property type="evidence" value="ECO:0007669"/>
    <property type="project" value="UniProtKB-ARBA"/>
</dbReference>
<comment type="catalytic activity">
    <reaction evidence="11">
        <text>L-seryl-[protein] + ATP = O-phospho-L-seryl-[protein] + ADP + H(+)</text>
        <dbReference type="Rhea" id="RHEA:17989"/>
        <dbReference type="Rhea" id="RHEA-COMP:9863"/>
        <dbReference type="Rhea" id="RHEA-COMP:11604"/>
        <dbReference type="ChEBI" id="CHEBI:15378"/>
        <dbReference type="ChEBI" id="CHEBI:29999"/>
        <dbReference type="ChEBI" id="CHEBI:30616"/>
        <dbReference type="ChEBI" id="CHEBI:83421"/>
        <dbReference type="ChEBI" id="CHEBI:456216"/>
        <dbReference type="EC" id="2.7.11.1"/>
    </reaction>
</comment>
<evidence type="ECO:0000256" key="8">
    <source>
        <dbReference type="ARBA" id="ARBA00022777"/>
    </source>
</evidence>
<sequence>MHPYNNTSFARHAAKTALANNQNAININNNNIKHTRQPPAIPIHNQQVQQVQQHQQGEEIDKIVESVTNATKRLSQISTNTNNSKRKSKNHVGPWKLGRTLGRGSTGRVRLAKHSESGQLAAVKIVPKSKFQSDNNSTTSNSPYGIEREIIIMKLISHENIMALYDVWENKGELYLVLEYVEGGELFDYLIKKGRLQEKEAIHYFKQIINGVNYCHQFNICHRDLKPENLLLDKNLNIKIADFGMAALEINSKLLETSCGSPHYASPEIVTGKNYHGSPSDVWSCGIILFALLTGHLPFDDENIRKLLIKVQNGKFIMPNYLSKDAKDLIWKMLKINPNDRINIKDILNHPLLTKYNESPTISNSTKTNSINDYYSKIDKLSLTEDDIDSDILKSLSILFHGATQSLLISKLLESNSNPEKIFYYLLNDYKIKHQIKDQQNSKIEILHKNSKKKIGNGDGLLKKSKSLIKTTITNEDGSQTINYKQEPISRPITQVPKLPISQDQRNSSSTTTSSTVFGITSNNGRSNSIKQQTIPNSSSQKSTISKTKKRISKNQMGQFEIPVSNSYRRGVSFNNKDNIQGISRSSSKKSFTSINEKLKKNISLLPPLPDVGIDWLDENSKEGKDELALLCEEIFNYKDQNSSLFNLSPNKKRVSPRKNLGSSPVKAPRTLNPKREVDNLLSKQDTVIIKKEFKEEPKIPKDEISQSYSQISSSTITPTKLKKEEDKLHIPRQNNFEVNNSSMISTGTTKRYSSEPLRTLKPKLSTLDPKYKKRGISNDNAQILGKFGVKLNNQRNSKIYYSKSSTSINLSAILKNEFQSNDSKPNLPKIKNEEFVNTSDFRISSSNYNSEIDDSFDTINQTPSQFIETHYEDDEEEEEEGEQSFDFEVPTKTEIATAIQFSNGSNLTVQRNNYEDSTETQEDNNNYPYNSNYSNSILDSHSFINKNIKRESMFEDVESSILPNNENFLELSNSKSSVIKHHKRAISSKDDDFQDLLQNQEYQSQTNDYRGSLYQNSNNTKDENLPIIGRLSKIYKNKKHSILEQDEFKDETNSTILDNSIFADDTIDETDVKQVNNNNARVTTIFDDDTDQDHEHDQGLGITQQENNSYETVGVSSVVYSPGKQNDGLNKRQNSQLKRSPLRAMNGGTLRTSIVSPKIESKEFKDLDPKRDAPKLPLKDDNNNNNQEPKKINWFTKLFNNLLSNNHTTSTTTTPKRVNPKNIKIFKSPIPMIEIKKAIKLIIQIRIREGTLSLLSETSDKLIARTIASSSLSKSLKFEIFFNEQLQEIQIFKINGSLKLFKKLIDAMEFIIDNEIKQFNQQFKNHEQEGINGGNIFRSEIQV</sequence>
<dbReference type="GO" id="GO:0044879">
    <property type="term" value="P:mitotic morphogenesis checkpoint signaling"/>
    <property type="evidence" value="ECO:0007669"/>
    <property type="project" value="UniProtKB-ARBA"/>
</dbReference>
<feature type="compositionally biased region" description="Polar residues" evidence="13">
    <location>
        <begin position="1122"/>
        <end position="1139"/>
    </location>
</feature>
<dbReference type="GO" id="GO:0005940">
    <property type="term" value="C:septin ring"/>
    <property type="evidence" value="ECO:0007669"/>
    <property type="project" value="UniProtKB-ARBA"/>
</dbReference>
<evidence type="ECO:0000256" key="3">
    <source>
        <dbReference type="ARBA" id="ARBA00012513"/>
    </source>
</evidence>
<dbReference type="GO" id="GO:0004674">
    <property type="term" value="F:protein serine/threonine kinase activity"/>
    <property type="evidence" value="ECO:0007669"/>
    <property type="project" value="UniProtKB-KW"/>
</dbReference>
<dbReference type="eggNOG" id="KOG0588">
    <property type="taxonomic scope" value="Eukaryota"/>
</dbReference>
<dbReference type="PANTHER" id="PTHR24346">
    <property type="entry name" value="MAP/MICROTUBULE AFFINITY-REGULATING KINASE"/>
    <property type="match status" value="1"/>
</dbReference>
<dbReference type="CDD" id="cd14081">
    <property type="entry name" value="STKc_BRSK1_2"/>
    <property type="match status" value="1"/>
</dbReference>
<dbReference type="FunFam" id="1.10.510.10:FF:000394">
    <property type="entry name" value="Serine/threonine-protein kinase HSL1"/>
    <property type="match status" value="1"/>
</dbReference>
<evidence type="ECO:0000313" key="16">
    <source>
        <dbReference type="Proteomes" id="UP000009328"/>
    </source>
</evidence>
<dbReference type="InterPro" id="IPR011009">
    <property type="entry name" value="Kinase-like_dom_sf"/>
</dbReference>
<keyword evidence="9 12" id="KW-0067">ATP-binding</keyword>
<feature type="domain" description="Protein kinase" evidence="14">
    <location>
        <begin position="95"/>
        <end position="353"/>
    </location>
</feature>
<name>K0KWK6_WICCF</name>
<dbReference type="GO" id="GO:0005524">
    <property type="term" value="F:ATP binding"/>
    <property type="evidence" value="ECO:0007669"/>
    <property type="project" value="UniProtKB-UniRule"/>
</dbReference>
<keyword evidence="4" id="KW-0723">Serine/threonine-protein kinase</keyword>
<keyword evidence="8 15" id="KW-0418">Kinase</keyword>
<evidence type="ECO:0000256" key="12">
    <source>
        <dbReference type="PROSITE-ProRule" id="PRU10141"/>
    </source>
</evidence>
<dbReference type="STRING" id="1206466.K0KWK6"/>
<evidence type="ECO:0000313" key="15">
    <source>
        <dbReference type="EMBL" id="CCH46392.1"/>
    </source>
</evidence>
<keyword evidence="5" id="KW-0597">Phosphoprotein</keyword>
<evidence type="ECO:0000256" key="4">
    <source>
        <dbReference type="ARBA" id="ARBA00022527"/>
    </source>
</evidence>
<organism evidence="15 16">
    <name type="scientific">Wickerhamomyces ciferrii (strain ATCC 14091 / BCRC 22168 / CBS 111 / JCM 3599 / NBRC 0793 / NRRL Y-1031 F-60-10)</name>
    <name type="common">Yeast</name>
    <name type="synonym">Pichia ciferrii</name>
    <dbReference type="NCBI Taxonomy" id="1206466"/>
    <lineage>
        <taxon>Eukaryota</taxon>
        <taxon>Fungi</taxon>
        <taxon>Dikarya</taxon>
        <taxon>Ascomycota</taxon>
        <taxon>Saccharomycotina</taxon>
        <taxon>Saccharomycetes</taxon>
        <taxon>Phaffomycetales</taxon>
        <taxon>Wickerhamomycetaceae</taxon>
        <taxon>Wickerhamomyces</taxon>
    </lineage>
</organism>
<reference evidence="15 16" key="1">
    <citation type="journal article" date="2012" name="Eukaryot. Cell">
        <title>Draft genome sequence of Wickerhamomyces ciferrii NRRL Y-1031 F-60-10.</title>
        <authorList>
            <person name="Schneider J."/>
            <person name="Andrea H."/>
            <person name="Blom J."/>
            <person name="Jaenicke S."/>
            <person name="Ruckert C."/>
            <person name="Schorsch C."/>
            <person name="Szczepanowski R."/>
            <person name="Farwick M."/>
            <person name="Goesmann A."/>
            <person name="Puhler A."/>
            <person name="Schaffer S."/>
            <person name="Tauch A."/>
            <person name="Kohler T."/>
            <person name="Brinkrolf K."/>
        </authorList>
    </citation>
    <scope>NUCLEOTIDE SEQUENCE [LARGE SCALE GENOMIC DNA]</scope>
    <source>
        <strain evidence="16">ATCC 14091 / BCRC 22168 / CBS 111 / JCM 3599 / NBRC 0793 / NRRL Y-1031 F-60-10</strain>
    </source>
</reference>
<evidence type="ECO:0000256" key="10">
    <source>
        <dbReference type="ARBA" id="ARBA00047899"/>
    </source>
</evidence>
<dbReference type="SUPFAM" id="SSF56112">
    <property type="entry name" value="Protein kinase-like (PK-like)"/>
    <property type="match status" value="1"/>
</dbReference>
<evidence type="ECO:0000256" key="11">
    <source>
        <dbReference type="ARBA" id="ARBA00048679"/>
    </source>
</evidence>
<keyword evidence="16" id="KW-1185">Reference proteome</keyword>
<feature type="compositionally biased region" description="Low complexity" evidence="13">
    <location>
        <begin position="925"/>
        <end position="934"/>
    </location>
</feature>
<dbReference type="Proteomes" id="UP000009328">
    <property type="component" value="Unassembled WGS sequence"/>
</dbReference>
<dbReference type="InterPro" id="IPR008271">
    <property type="entry name" value="Ser/Thr_kinase_AS"/>
</dbReference>
<protein>
    <recommendedName>
        <fullName evidence="3">non-specific serine/threonine protein kinase</fullName>
        <ecNumber evidence="3">2.7.11.1</ecNumber>
    </recommendedName>
</protein>
<evidence type="ECO:0000256" key="2">
    <source>
        <dbReference type="ARBA" id="ARBA00010791"/>
    </source>
</evidence>
<proteinExistence type="inferred from homology"/>
<dbReference type="Gene3D" id="1.10.510.10">
    <property type="entry name" value="Transferase(Phosphotransferase) domain 1"/>
    <property type="match status" value="1"/>
</dbReference>
<dbReference type="Pfam" id="PF00069">
    <property type="entry name" value="Pkinase"/>
    <property type="match status" value="1"/>
</dbReference>
<feature type="region of interest" description="Disordered" evidence="13">
    <location>
        <begin position="479"/>
        <end position="561"/>
    </location>
</feature>
<dbReference type="PROSITE" id="PS50011">
    <property type="entry name" value="PROTEIN_KINASE_DOM"/>
    <property type="match status" value="1"/>
</dbReference>
<feature type="compositionally biased region" description="Low complexity" evidence="13">
    <location>
        <begin position="97"/>
        <end position="107"/>
    </location>
</feature>
<dbReference type="PANTHER" id="PTHR24346:SF110">
    <property type="entry name" value="NON-SPECIFIC SERINE_THREONINE PROTEIN KINASE"/>
    <property type="match status" value="1"/>
</dbReference>
<dbReference type="InterPro" id="IPR017441">
    <property type="entry name" value="Protein_kinase_ATP_BS"/>
</dbReference>
<feature type="binding site" evidence="12">
    <location>
        <position position="124"/>
    </location>
    <ligand>
        <name>ATP</name>
        <dbReference type="ChEBI" id="CHEBI:30616"/>
    </ligand>
</feature>
<feature type="region of interest" description="Disordered" evidence="13">
    <location>
        <begin position="648"/>
        <end position="671"/>
    </location>
</feature>
<evidence type="ECO:0000256" key="5">
    <source>
        <dbReference type="ARBA" id="ARBA00022553"/>
    </source>
</evidence>
<evidence type="ECO:0000256" key="13">
    <source>
        <dbReference type="SAM" id="MobiDB-lite"/>
    </source>
</evidence>
<evidence type="ECO:0000256" key="9">
    <source>
        <dbReference type="ARBA" id="ARBA00022840"/>
    </source>
</evidence>
<keyword evidence="7 12" id="KW-0547">Nucleotide-binding</keyword>
<evidence type="ECO:0000259" key="14">
    <source>
        <dbReference type="PROSITE" id="PS50011"/>
    </source>
</evidence>
<feature type="region of interest" description="Disordered" evidence="13">
    <location>
        <begin position="1122"/>
        <end position="1189"/>
    </location>
</feature>
<dbReference type="SMART" id="SM00220">
    <property type="entry name" value="S_TKc"/>
    <property type="match status" value="1"/>
</dbReference>
<dbReference type="EMBL" id="CAIF01000244">
    <property type="protein sequence ID" value="CCH46392.1"/>
    <property type="molecule type" value="Genomic_DNA"/>
</dbReference>
<dbReference type="GO" id="GO:0000399">
    <property type="term" value="C:cellular bud neck septin structure"/>
    <property type="evidence" value="ECO:0007669"/>
    <property type="project" value="UniProtKB-ARBA"/>
</dbReference>
<dbReference type="InParanoid" id="K0KWK6"/>
<dbReference type="InterPro" id="IPR000719">
    <property type="entry name" value="Prot_kinase_dom"/>
</dbReference>
<evidence type="ECO:0000256" key="7">
    <source>
        <dbReference type="ARBA" id="ARBA00022741"/>
    </source>
</evidence>
<evidence type="ECO:0000256" key="6">
    <source>
        <dbReference type="ARBA" id="ARBA00022679"/>
    </source>
</evidence>
<evidence type="ECO:0000256" key="1">
    <source>
        <dbReference type="ARBA" id="ARBA00004266"/>
    </source>
</evidence>
<feature type="compositionally biased region" description="Polar residues" evidence="13">
    <location>
        <begin position="517"/>
        <end position="537"/>
    </location>
</feature>
<keyword evidence="6 15" id="KW-0808">Transferase</keyword>
<dbReference type="PROSITE" id="PS00108">
    <property type="entry name" value="PROTEIN_KINASE_ST"/>
    <property type="match status" value="1"/>
</dbReference>
<gene>
    <name evidence="15" type="ORF">BN7_5985</name>
</gene>
<dbReference type="EC" id="2.7.11.1" evidence="3"/>
<comment type="caution">
    <text evidence="15">The sequence shown here is derived from an EMBL/GenBank/DDBJ whole genome shotgun (WGS) entry which is preliminary data.</text>
</comment>
<feature type="region of interest" description="Disordered" evidence="13">
    <location>
        <begin position="915"/>
        <end position="934"/>
    </location>
</feature>
<accession>K0KWK6</accession>
<feature type="region of interest" description="Disordered" evidence="13">
    <location>
        <begin position="76"/>
        <end position="107"/>
    </location>
</feature>
<feature type="region of interest" description="Disordered" evidence="13">
    <location>
        <begin position="1090"/>
        <end position="1109"/>
    </location>
</feature>